<dbReference type="GO" id="GO:0016491">
    <property type="term" value="F:oxidoreductase activity"/>
    <property type="evidence" value="ECO:0007669"/>
    <property type="project" value="UniProtKB-KW"/>
</dbReference>
<dbReference type="InterPro" id="IPR000683">
    <property type="entry name" value="Gfo/Idh/MocA-like_OxRdtase_N"/>
</dbReference>
<dbReference type="Gene3D" id="3.30.360.10">
    <property type="entry name" value="Dihydrodipicolinate Reductase, domain 2"/>
    <property type="match status" value="1"/>
</dbReference>
<evidence type="ECO:0000313" key="6">
    <source>
        <dbReference type="Proteomes" id="UP000184225"/>
    </source>
</evidence>
<dbReference type="EMBL" id="FQYY01000002">
    <property type="protein sequence ID" value="SHI53203.1"/>
    <property type="molecule type" value="Genomic_DNA"/>
</dbReference>
<comment type="similarity">
    <text evidence="1">Belongs to the Gfo/Idh/MocA family.</text>
</comment>
<dbReference type="InterPro" id="IPR036291">
    <property type="entry name" value="NAD(P)-bd_dom_sf"/>
</dbReference>
<accession>A0A1M6BX30</accession>
<sequence length="326" mass="36681">MQSKIYNWGIIGLGKIAKKFATDLQSVERANLKAVASRSIEKAEDFAQDFHAENFYGSYTELINSPEIDVIYIATPHVFHKELTVECLKAKKAVLCEKAFGMNKAEVEEMIATAKKENVFLMEALWTHFTPHYNSVLEIIQQKKYGKVKSLTADFGFKAPLDFNKRLFNKKLGGGSLLDIGIYPVFAALTCIGMPQKIDASAQMSSTGIDEECVINFEYKNEVTASLKSTLLEKTPTECVIELENATVKLTSRFHQPPSKIEITLTNGDTQTIDFPVHTLGYNFEAIHVQEMLDLNRIESTIMTFEKSLNLISLLDEIRNKIGLTY</sequence>
<dbReference type="AlphaFoldDB" id="A0A1M6BX30"/>
<feature type="domain" description="Gfo/Idh/MocA-like oxidoreductase N-terminal" evidence="3">
    <location>
        <begin position="7"/>
        <end position="122"/>
    </location>
</feature>
<dbReference type="Proteomes" id="UP000184225">
    <property type="component" value="Unassembled WGS sequence"/>
</dbReference>
<dbReference type="RefSeq" id="WP_073148497.1">
    <property type="nucleotide sequence ID" value="NZ_FQYY01000002.1"/>
</dbReference>
<dbReference type="InterPro" id="IPR050984">
    <property type="entry name" value="Gfo/Idh/MocA_domain"/>
</dbReference>
<dbReference type="InterPro" id="IPR055170">
    <property type="entry name" value="GFO_IDH_MocA-like_dom"/>
</dbReference>
<dbReference type="PANTHER" id="PTHR22604">
    <property type="entry name" value="OXIDOREDUCTASES"/>
    <property type="match status" value="1"/>
</dbReference>
<evidence type="ECO:0000259" key="4">
    <source>
        <dbReference type="Pfam" id="PF22725"/>
    </source>
</evidence>
<dbReference type="PANTHER" id="PTHR22604:SF105">
    <property type="entry name" value="TRANS-1,2-DIHYDROBENZENE-1,2-DIOL DEHYDROGENASE"/>
    <property type="match status" value="1"/>
</dbReference>
<dbReference type="Gene3D" id="3.40.50.720">
    <property type="entry name" value="NAD(P)-binding Rossmann-like Domain"/>
    <property type="match status" value="1"/>
</dbReference>
<reference evidence="5 6" key="1">
    <citation type="submission" date="2016-11" db="EMBL/GenBank/DDBJ databases">
        <authorList>
            <person name="Jaros S."/>
            <person name="Januszkiewicz K."/>
            <person name="Wedrychowicz H."/>
        </authorList>
    </citation>
    <scope>NUCLEOTIDE SEQUENCE [LARGE SCALE GENOMIC DNA]</scope>
    <source>
        <strain evidence="5 6">DSM 21425</strain>
    </source>
</reference>
<evidence type="ECO:0000256" key="2">
    <source>
        <dbReference type="ARBA" id="ARBA00023002"/>
    </source>
</evidence>
<dbReference type="GO" id="GO:0000166">
    <property type="term" value="F:nucleotide binding"/>
    <property type="evidence" value="ECO:0007669"/>
    <property type="project" value="InterPro"/>
</dbReference>
<organism evidence="5 6">
    <name type="scientific">Mesonia phycicola</name>
    <dbReference type="NCBI Taxonomy" id="579105"/>
    <lineage>
        <taxon>Bacteria</taxon>
        <taxon>Pseudomonadati</taxon>
        <taxon>Bacteroidota</taxon>
        <taxon>Flavobacteriia</taxon>
        <taxon>Flavobacteriales</taxon>
        <taxon>Flavobacteriaceae</taxon>
        <taxon>Mesonia</taxon>
    </lineage>
</organism>
<name>A0A1M6BX30_9FLAO</name>
<dbReference type="SUPFAM" id="SSF51735">
    <property type="entry name" value="NAD(P)-binding Rossmann-fold domains"/>
    <property type="match status" value="1"/>
</dbReference>
<dbReference type="Pfam" id="PF01408">
    <property type="entry name" value="GFO_IDH_MocA"/>
    <property type="match status" value="1"/>
</dbReference>
<dbReference type="Pfam" id="PF22725">
    <property type="entry name" value="GFO_IDH_MocA_C3"/>
    <property type="match status" value="1"/>
</dbReference>
<dbReference type="OrthoDB" id="9815825at2"/>
<gene>
    <name evidence="5" type="ORF">SAMN04488096_102257</name>
</gene>
<dbReference type="SUPFAM" id="SSF55347">
    <property type="entry name" value="Glyceraldehyde-3-phosphate dehydrogenase-like, C-terminal domain"/>
    <property type="match status" value="1"/>
</dbReference>
<feature type="domain" description="GFO/IDH/MocA-like oxidoreductase" evidence="4">
    <location>
        <begin position="136"/>
        <end position="241"/>
    </location>
</feature>
<proteinExistence type="inferred from homology"/>
<dbReference type="STRING" id="579105.SAMN04488096_102257"/>
<evidence type="ECO:0000256" key="1">
    <source>
        <dbReference type="ARBA" id="ARBA00010928"/>
    </source>
</evidence>
<protein>
    <submittedName>
        <fullName evidence="5">Predicted dehydrogenase</fullName>
    </submittedName>
</protein>
<keyword evidence="2" id="KW-0560">Oxidoreductase</keyword>
<keyword evidence="6" id="KW-1185">Reference proteome</keyword>
<evidence type="ECO:0000259" key="3">
    <source>
        <dbReference type="Pfam" id="PF01408"/>
    </source>
</evidence>
<evidence type="ECO:0000313" key="5">
    <source>
        <dbReference type="EMBL" id="SHI53203.1"/>
    </source>
</evidence>